<dbReference type="PANTHER" id="PTHR47582:SF1">
    <property type="entry name" value="P450, PUTATIVE (EUROFUNG)-RELATED"/>
    <property type="match status" value="1"/>
</dbReference>
<evidence type="ECO:0008006" key="3">
    <source>
        <dbReference type="Google" id="ProtNLM"/>
    </source>
</evidence>
<dbReference type="InterPro" id="IPR053007">
    <property type="entry name" value="CYP450_monoxygenase_sec-met"/>
</dbReference>
<name>A0AAN6M545_9PLEO</name>
<dbReference type="InterPro" id="IPR001128">
    <property type="entry name" value="Cyt_P450"/>
</dbReference>
<dbReference type="SUPFAM" id="SSF48264">
    <property type="entry name" value="Cytochrome P450"/>
    <property type="match status" value="1"/>
</dbReference>
<comment type="caution">
    <text evidence="1">The sequence shown here is derived from an EMBL/GenBank/DDBJ whole genome shotgun (WGS) entry which is preliminary data.</text>
</comment>
<dbReference type="Gene3D" id="1.10.630.10">
    <property type="entry name" value="Cytochrome P450"/>
    <property type="match status" value="1"/>
</dbReference>
<protein>
    <recommendedName>
        <fullName evidence="3">Cytochrome P450</fullName>
    </recommendedName>
</protein>
<dbReference type="PANTHER" id="PTHR47582">
    <property type="entry name" value="P450, PUTATIVE (EUROFUNG)-RELATED"/>
    <property type="match status" value="1"/>
</dbReference>
<dbReference type="GO" id="GO:0016705">
    <property type="term" value="F:oxidoreductase activity, acting on paired donors, with incorporation or reduction of molecular oxygen"/>
    <property type="evidence" value="ECO:0007669"/>
    <property type="project" value="InterPro"/>
</dbReference>
<dbReference type="GO" id="GO:0020037">
    <property type="term" value="F:heme binding"/>
    <property type="evidence" value="ECO:0007669"/>
    <property type="project" value="InterPro"/>
</dbReference>
<proteinExistence type="predicted"/>
<dbReference type="Pfam" id="PF00067">
    <property type="entry name" value="p450"/>
    <property type="match status" value="1"/>
</dbReference>
<evidence type="ECO:0000313" key="1">
    <source>
        <dbReference type="EMBL" id="KAK3214486.1"/>
    </source>
</evidence>
<dbReference type="InterPro" id="IPR036396">
    <property type="entry name" value="Cyt_P450_sf"/>
</dbReference>
<dbReference type="EMBL" id="WVTA01000003">
    <property type="protein sequence ID" value="KAK3214486.1"/>
    <property type="molecule type" value="Genomic_DNA"/>
</dbReference>
<sequence>MTEVKTSYPFLLSTLQKVLRFHGTGTSIRIVQEDHLSKDRYLLKKGGTLMIPGPVQHSERKIYSNTVEDFNRERFVRTSTKRLSHVGFRGFGDDSNLWPGRHSASTETIAFAALMALRFDVRLRSGTWVRPTTSYSPAIR</sequence>
<dbReference type="AlphaFoldDB" id="A0AAN6M545"/>
<dbReference type="GO" id="GO:0004497">
    <property type="term" value="F:monooxygenase activity"/>
    <property type="evidence" value="ECO:0007669"/>
    <property type="project" value="InterPro"/>
</dbReference>
<keyword evidence="2" id="KW-1185">Reference proteome</keyword>
<organism evidence="1 2">
    <name type="scientific">Pseudopithomyces chartarum</name>
    <dbReference type="NCBI Taxonomy" id="1892770"/>
    <lineage>
        <taxon>Eukaryota</taxon>
        <taxon>Fungi</taxon>
        <taxon>Dikarya</taxon>
        <taxon>Ascomycota</taxon>
        <taxon>Pezizomycotina</taxon>
        <taxon>Dothideomycetes</taxon>
        <taxon>Pleosporomycetidae</taxon>
        <taxon>Pleosporales</taxon>
        <taxon>Massarineae</taxon>
        <taxon>Didymosphaeriaceae</taxon>
        <taxon>Pseudopithomyces</taxon>
    </lineage>
</organism>
<reference evidence="1 2" key="1">
    <citation type="submission" date="2021-02" db="EMBL/GenBank/DDBJ databases">
        <title>Genome assembly of Pseudopithomyces chartarum.</title>
        <authorList>
            <person name="Jauregui R."/>
            <person name="Singh J."/>
            <person name="Voisey C."/>
        </authorList>
    </citation>
    <scope>NUCLEOTIDE SEQUENCE [LARGE SCALE GENOMIC DNA]</scope>
    <source>
        <strain evidence="1 2">AGR01</strain>
    </source>
</reference>
<accession>A0AAN6M545</accession>
<dbReference type="Proteomes" id="UP001280581">
    <property type="component" value="Unassembled WGS sequence"/>
</dbReference>
<dbReference type="GO" id="GO:0005506">
    <property type="term" value="F:iron ion binding"/>
    <property type="evidence" value="ECO:0007669"/>
    <property type="project" value="InterPro"/>
</dbReference>
<evidence type="ECO:0000313" key="2">
    <source>
        <dbReference type="Proteomes" id="UP001280581"/>
    </source>
</evidence>
<gene>
    <name evidence="1" type="ORF">GRF29_19g336259</name>
</gene>